<dbReference type="GeneID" id="106178900"/>
<keyword evidence="2" id="KW-1185">Reference proteome</keyword>
<dbReference type="InterPro" id="IPR050410">
    <property type="entry name" value="CCR4/nocturin_mRNA_transcr"/>
</dbReference>
<feature type="domain" description="Endonuclease/exonuclease/phosphatase" evidence="1">
    <location>
        <begin position="70"/>
        <end position="355"/>
    </location>
</feature>
<protein>
    <submittedName>
        <fullName evidence="3 4">Glucose-repressible alcohol dehydrogenase transcriptional effector</fullName>
    </submittedName>
</protein>
<dbReference type="RefSeq" id="XP_013417719.1">
    <property type="nucleotide sequence ID" value="XM_013562265.1"/>
</dbReference>
<dbReference type="Pfam" id="PF03372">
    <property type="entry name" value="Exo_endo_phos"/>
    <property type="match status" value="1"/>
</dbReference>
<dbReference type="Gene3D" id="3.60.10.10">
    <property type="entry name" value="Endonuclease/exonuclease/phosphatase"/>
    <property type="match status" value="1"/>
</dbReference>
<dbReference type="AlphaFoldDB" id="A0A1S3K504"/>
<evidence type="ECO:0000313" key="2">
    <source>
        <dbReference type="Proteomes" id="UP000085678"/>
    </source>
</evidence>
<dbReference type="PANTHER" id="PTHR12121:SF98">
    <property type="entry name" value="ENDONUCLEASE_EXONUCLEASE_PHOSPHATASE DOMAIN-CONTAINING PROTEIN"/>
    <property type="match status" value="1"/>
</dbReference>
<evidence type="ECO:0000313" key="6">
    <source>
        <dbReference type="RefSeq" id="XP_013417720.1"/>
    </source>
</evidence>
<reference evidence="3 4" key="1">
    <citation type="submission" date="2025-04" db="UniProtKB">
        <authorList>
            <consortium name="RefSeq"/>
        </authorList>
    </citation>
    <scope>IDENTIFICATION</scope>
    <source>
        <tissue evidence="3 4">Gonads</tissue>
    </source>
</reference>
<evidence type="ECO:0000313" key="4">
    <source>
        <dbReference type="RefSeq" id="XP_013417718.1"/>
    </source>
</evidence>
<proteinExistence type="predicted"/>
<gene>
    <name evidence="3 4 5 6" type="primary">LOC106178900</name>
</gene>
<sequence length="373" mass="42115">MEEAQTNVMSFTPYPRKWIEKSPKPDAVSKENGFTAVSYNLLADCAVRNLVGYHSYVAKHALYMDFRLPRILKELAELDGDIVAMQEVEGEVFFKGLAPALGKLGYKGVHLQRRDDLGLSLFFKTSKFSLLDQKCCTLHDLAETTLQVTPMSTEQRNEVRTYIERPSAFLLAKLKHKGTNQVLTVGNIHTVWDSMQYQTVTLLQVISAVRELVAFAGGVQQPHLILGDFNSIPGGPVYRYMNDGKLDEEMKKILRQEEPVEVPDVGSWQLLDLLPTDSLTRNPMQCKSAYFEIMGKEPSITNCDDACQDGRFDGCLDYIWYSYESLSALGVLETPSSEPIMRFHALPSDLFPSDHIPIKAQFRFNMQTPQSVI</sequence>
<dbReference type="InterPro" id="IPR005135">
    <property type="entry name" value="Endo/exonuclease/phosphatase"/>
</dbReference>
<evidence type="ECO:0000313" key="5">
    <source>
        <dbReference type="RefSeq" id="XP_013417719.1"/>
    </source>
</evidence>
<dbReference type="RefSeq" id="XP_013417718.1">
    <property type="nucleotide sequence ID" value="XM_013562264.1"/>
</dbReference>
<evidence type="ECO:0000259" key="1">
    <source>
        <dbReference type="Pfam" id="PF03372"/>
    </source>
</evidence>
<accession>A0A1S3K504</accession>
<name>A0A1S3K504_LINAN</name>
<dbReference type="Proteomes" id="UP000085678">
    <property type="component" value="Unplaced"/>
</dbReference>
<evidence type="ECO:0000313" key="3">
    <source>
        <dbReference type="RefSeq" id="XP_013417717.1"/>
    </source>
</evidence>
<dbReference type="InterPro" id="IPR036691">
    <property type="entry name" value="Endo/exonu/phosph_ase_sf"/>
</dbReference>
<organism evidence="2 4">
    <name type="scientific">Lingula anatina</name>
    <name type="common">Brachiopod</name>
    <name type="synonym">Lingula unguis</name>
    <dbReference type="NCBI Taxonomy" id="7574"/>
    <lineage>
        <taxon>Eukaryota</taxon>
        <taxon>Metazoa</taxon>
        <taxon>Spiralia</taxon>
        <taxon>Lophotrochozoa</taxon>
        <taxon>Brachiopoda</taxon>
        <taxon>Linguliformea</taxon>
        <taxon>Lingulata</taxon>
        <taxon>Lingulida</taxon>
        <taxon>Linguloidea</taxon>
        <taxon>Lingulidae</taxon>
        <taxon>Lingula</taxon>
    </lineage>
</organism>
<dbReference type="KEGG" id="lak:106178900"/>
<dbReference type="STRING" id="7574.A0A1S3K504"/>
<dbReference type="RefSeq" id="XP_013417717.1">
    <property type="nucleotide sequence ID" value="XM_013562263.1"/>
</dbReference>
<dbReference type="GO" id="GO:0000175">
    <property type="term" value="F:3'-5'-RNA exonuclease activity"/>
    <property type="evidence" value="ECO:0007669"/>
    <property type="project" value="TreeGrafter"/>
</dbReference>
<dbReference type="SUPFAM" id="SSF56219">
    <property type="entry name" value="DNase I-like"/>
    <property type="match status" value="1"/>
</dbReference>
<dbReference type="PANTHER" id="PTHR12121">
    <property type="entry name" value="CARBON CATABOLITE REPRESSOR PROTEIN 4"/>
    <property type="match status" value="1"/>
</dbReference>
<dbReference type="RefSeq" id="XP_013417720.1">
    <property type="nucleotide sequence ID" value="XM_013562266.1"/>
</dbReference>
<dbReference type="OrthoDB" id="10253982at2759"/>